<dbReference type="AlphaFoldDB" id="A0A1C7LWL0"/>
<dbReference type="Proteomes" id="UP000092993">
    <property type="component" value="Unassembled WGS sequence"/>
</dbReference>
<keyword evidence="3" id="KW-1185">Reference proteome</keyword>
<sequence length="98" mass="10688">METYLEQIVAAVKVRQNPDFLIITCNEQNQFNATCIRGTHPWLGISYNMELNFSSCTSLRDVETTASKNGSLGSHSAGPQDQVDTAIGANDITDLPDP</sequence>
<proteinExistence type="predicted"/>
<evidence type="ECO:0000313" key="3">
    <source>
        <dbReference type="Proteomes" id="UP000092993"/>
    </source>
</evidence>
<reference evidence="2 3" key="1">
    <citation type="submission" date="2016-03" db="EMBL/GenBank/DDBJ databases">
        <title>Whole genome sequencing of Grifola frondosa 9006-11.</title>
        <authorList>
            <person name="Min B."/>
            <person name="Park H."/>
            <person name="Kim J.-G."/>
            <person name="Cho H."/>
            <person name="Oh Y.-L."/>
            <person name="Kong W.-S."/>
            <person name="Choi I.-G."/>
        </authorList>
    </citation>
    <scope>NUCLEOTIDE SEQUENCE [LARGE SCALE GENOMIC DNA]</scope>
    <source>
        <strain evidence="2 3">9006-11</strain>
    </source>
</reference>
<gene>
    <name evidence="2" type="ORF">A0H81_11486</name>
</gene>
<organism evidence="2 3">
    <name type="scientific">Grifola frondosa</name>
    <name type="common">Maitake</name>
    <name type="synonym">Polyporus frondosus</name>
    <dbReference type="NCBI Taxonomy" id="5627"/>
    <lineage>
        <taxon>Eukaryota</taxon>
        <taxon>Fungi</taxon>
        <taxon>Dikarya</taxon>
        <taxon>Basidiomycota</taxon>
        <taxon>Agaricomycotina</taxon>
        <taxon>Agaricomycetes</taxon>
        <taxon>Polyporales</taxon>
        <taxon>Grifolaceae</taxon>
        <taxon>Grifola</taxon>
    </lineage>
</organism>
<evidence type="ECO:0000313" key="2">
    <source>
        <dbReference type="EMBL" id="OBZ68457.1"/>
    </source>
</evidence>
<feature type="region of interest" description="Disordered" evidence="1">
    <location>
        <begin position="66"/>
        <end position="98"/>
    </location>
</feature>
<accession>A0A1C7LWL0</accession>
<name>A0A1C7LWL0_GRIFR</name>
<evidence type="ECO:0000256" key="1">
    <source>
        <dbReference type="SAM" id="MobiDB-lite"/>
    </source>
</evidence>
<dbReference type="EMBL" id="LUGG01000020">
    <property type="protein sequence ID" value="OBZ68457.1"/>
    <property type="molecule type" value="Genomic_DNA"/>
</dbReference>
<feature type="compositionally biased region" description="Polar residues" evidence="1">
    <location>
        <begin position="66"/>
        <end position="83"/>
    </location>
</feature>
<protein>
    <submittedName>
        <fullName evidence="2">Uncharacterized protein</fullName>
    </submittedName>
</protein>
<comment type="caution">
    <text evidence="2">The sequence shown here is derived from an EMBL/GenBank/DDBJ whole genome shotgun (WGS) entry which is preliminary data.</text>
</comment>